<dbReference type="Pfam" id="PF10937">
    <property type="entry name" value="Kgd4-YMR31"/>
    <property type="match status" value="1"/>
</dbReference>
<proteinExistence type="inferred from homology"/>
<evidence type="ECO:0000256" key="3">
    <source>
        <dbReference type="ARBA" id="ARBA00043970"/>
    </source>
</evidence>
<keyword evidence="2" id="KW-0496">Mitochondrion</keyword>
<comment type="caution">
    <text evidence="4">The sequence shown here is derived from an EMBL/GenBank/DDBJ whole genome shotgun (WGS) entry which is preliminary data.</text>
</comment>
<comment type="subcellular location">
    <subcellularLocation>
        <location evidence="1">Mitochondrion</location>
    </subcellularLocation>
</comment>
<reference evidence="4 5" key="1">
    <citation type="submission" date="2023-04" db="EMBL/GenBank/DDBJ databases">
        <title>Genome of Basidiobolus ranarum AG-B5.</title>
        <authorList>
            <person name="Stajich J.E."/>
            <person name="Carter-House D."/>
            <person name="Gryganskyi A."/>
        </authorList>
    </citation>
    <scope>NUCLEOTIDE SEQUENCE [LARGE SCALE GENOMIC DNA]</scope>
    <source>
        <strain evidence="4 5">AG-B5</strain>
    </source>
</reference>
<name>A0ABR2VS96_9FUNG</name>
<protein>
    <submittedName>
        <fullName evidence="4">Uncharacterized protein</fullName>
    </submittedName>
</protein>
<evidence type="ECO:0000256" key="1">
    <source>
        <dbReference type="ARBA" id="ARBA00004173"/>
    </source>
</evidence>
<organism evidence="4 5">
    <name type="scientific">Basidiobolus ranarum</name>
    <dbReference type="NCBI Taxonomy" id="34480"/>
    <lineage>
        <taxon>Eukaryota</taxon>
        <taxon>Fungi</taxon>
        <taxon>Fungi incertae sedis</taxon>
        <taxon>Zoopagomycota</taxon>
        <taxon>Entomophthoromycotina</taxon>
        <taxon>Basidiobolomycetes</taxon>
        <taxon>Basidiobolales</taxon>
        <taxon>Basidiobolaceae</taxon>
        <taxon>Basidiobolus</taxon>
    </lineage>
</organism>
<dbReference type="Proteomes" id="UP001479436">
    <property type="component" value="Unassembled WGS sequence"/>
</dbReference>
<comment type="similarity">
    <text evidence="3">Belongs to the alpha-ketoglutarate dehydrogenase component 4 family.</text>
</comment>
<dbReference type="EMBL" id="JASJQH010008041">
    <property type="protein sequence ID" value="KAK9695734.1"/>
    <property type="molecule type" value="Genomic_DNA"/>
</dbReference>
<evidence type="ECO:0000313" key="5">
    <source>
        <dbReference type="Proteomes" id="UP001479436"/>
    </source>
</evidence>
<dbReference type="InterPro" id="IPR020373">
    <property type="entry name" value="Kgd4/YMR-31"/>
</dbReference>
<sequence length="87" mass="9787">MKPTFVRLAVTVPRRHVPLIKFLGPRKNLNQNTFATQKTSIQNTPIAQKASEKATVSYNELPARFKRIQLTPEEIEAVEMGGAGFTY</sequence>
<accession>A0ABR2VS96</accession>
<evidence type="ECO:0000313" key="4">
    <source>
        <dbReference type="EMBL" id="KAK9695734.1"/>
    </source>
</evidence>
<gene>
    <name evidence="4" type="ORF">K7432_012817</name>
</gene>
<evidence type="ECO:0000256" key="2">
    <source>
        <dbReference type="ARBA" id="ARBA00023128"/>
    </source>
</evidence>
<keyword evidence="5" id="KW-1185">Reference proteome</keyword>